<proteinExistence type="predicted"/>
<feature type="compositionally biased region" description="Low complexity" evidence="1">
    <location>
        <begin position="95"/>
        <end position="104"/>
    </location>
</feature>
<keyword evidence="3" id="KW-1185">Reference proteome</keyword>
<dbReference type="EMBL" id="CP000471">
    <property type="protein sequence ID" value="ABK45613.1"/>
    <property type="molecule type" value="Genomic_DNA"/>
</dbReference>
<dbReference type="AlphaFoldDB" id="A0LCC0"/>
<feature type="region of interest" description="Disordered" evidence="1">
    <location>
        <begin position="82"/>
        <end position="104"/>
    </location>
</feature>
<organism evidence="2 3">
    <name type="scientific">Magnetococcus marinus (strain ATCC BAA-1437 / JCM 17883 / MC-1)</name>
    <dbReference type="NCBI Taxonomy" id="156889"/>
    <lineage>
        <taxon>Bacteria</taxon>
        <taxon>Pseudomonadati</taxon>
        <taxon>Pseudomonadota</taxon>
        <taxon>Magnetococcia</taxon>
        <taxon>Magnetococcales</taxon>
        <taxon>Magnetococcaceae</taxon>
        <taxon>Magnetococcus</taxon>
    </lineage>
</organism>
<dbReference type="RefSeq" id="WP_011714676.1">
    <property type="nucleotide sequence ID" value="NC_008576.1"/>
</dbReference>
<dbReference type="HOGENOM" id="CLU_1119108_0_0_5"/>
<accession>A0LCC0</accession>
<reference evidence="3" key="1">
    <citation type="journal article" date="2009" name="Appl. Environ. Microbiol.">
        <title>Complete genome sequence of the chemolithoautotrophic marine magnetotactic coccus strain MC-1.</title>
        <authorList>
            <person name="Schubbe S."/>
            <person name="Williams T.J."/>
            <person name="Xie G."/>
            <person name="Kiss H.E."/>
            <person name="Brettin T.S."/>
            <person name="Martinez D."/>
            <person name="Ross C.A."/>
            <person name="Schuler D."/>
            <person name="Cox B.L."/>
            <person name="Nealson K.H."/>
            <person name="Bazylinski D.A."/>
        </authorList>
    </citation>
    <scope>NUCLEOTIDE SEQUENCE [LARGE SCALE GENOMIC DNA]</scope>
    <source>
        <strain evidence="3">ATCC BAA-1437 / JCM 17883 / MC-1</strain>
    </source>
</reference>
<dbReference type="KEGG" id="mgm:Mmc1_3123"/>
<sequence precursor="true">MPILPTIAHPKRWLLAACVLVVVALPLPRAMPLPATLEIAPPQPLYAPAMAQITALHVTLGDWVTVDQPLITLRYDEPDHTINPPANAPLPLPTAPSQAAPATTPSTLSTITLHARHIGQIIQLEPQLQPGQWVAKQAPLLTLSDDLHGSVLLEWSTTQQHPLRPGLRLPFQSGILAEEPLWMVILPHHPDPAAMRDSPPQPNQARLAVRLEQPAPSRRMRGKLWLSAPARSILGRLAQTIEERLTQR</sequence>
<reference evidence="2 3" key="2">
    <citation type="journal article" date="2012" name="Int. J. Syst. Evol. Microbiol.">
        <title>Magnetococcus marinus gen. nov., sp. nov., a marine, magnetotactic bacterium that represents a novel lineage (Magnetococcaceae fam. nov.; Magnetococcales ord. nov.) at the base of the Alphaproteobacteria.</title>
        <authorList>
            <person name="Bazylinski D.A."/>
            <person name="Williams T.J."/>
            <person name="Lefevre C.T."/>
            <person name="Berg R.J."/>
            <person name="Zhang C.L."/>
            <person name="Bowser S.S."/>
            <person name="Dean A.J."/>
            <person name="Beveridge T.J."/>
        </authorList>
    </citation>
    <scope>NUCLEOTIDE SEQUENCE [LARGE SCALE GENOMIC DNA]</scope>
    <source>
        <strain evidence="3">ATCC BAA-1437 / JCM 17883 / MC-1</strain>
    </source>
</reference>
<evidence type="ECO:0008006" key="4">
    <source>
        <dbReference type="Google" id="ProtNLM"/>
    </source>
</evidence>
<evidence type="ECO:0000256" key="1">
    <source>
        <dbReference type="SAM" id="MobiDB-lite"/>
    </source>
</evidence>
<evidence type="ECO:0000313" key="2">
    <source>
        <dbReference type="EMBL" id="ABK45613.1"/>
    </source>
</evidence>
<name>A0LCC0_MAGMM</name>
<evidence type="ECO:0000313" key="3">
    <source>
        <dbReference type="Proteomes" id="UP000002586"/>
    </source>
</evidence>
<dbReference type="eggNOG" id="COG0845">
    <property type="taxonomic scope" value="Bacteria"/>
</dbReference>
<protein>
    <recommendedName>
        <fullName evidence="4">Membrane fusion protein biotin-lipoyl like domain-containing protein</fullName>
    </recommendedName>
</protein>
<dbReference type="Proteomes" id="UP000002586">
    <property type="component" value="Chromosome"/>
</dbReference>
<gene>
    <name evidence="2" type="ordered locus">Mmc1_3123</name>
</gene>